<organism evidence="3 4">
    <name type="scientific">Candidatus Nitrotoga fabula</name>
    <dbReference type="NCBI Taxonomy" id="2182327"/>
    <lineage>
        <taxon>Bacteria</taxon>
        <taxon>Pseudomonadati</taxon>
        <taxon>Pseudomonadota</taxon>
        <taxon>Betaproteobacteria</taxon>
        <taxon>Nitrosomonadales</taxon>
        <taxon>Gallionellaceae</taxon>
        <taxon>Candidatus Nitrotoga</taxon>
    </lineage>
</organism>
<keyword evidence="1" id="KW-1133">Transmembrane helix</keyword>
<dbReference type="InterPro" id="IPR036680">
    <property type="entry name" value="SPOR-like_sf"/>
</dbReference>
<dbReference type="AlphaFoldDB" id="A0A916BI14"/>
<dbReference type="InterPro" id="IPR007730">
    <property type="entry name" value="SPOR-like_dom"/>
</dbReference>
<evidence type="ECO:0000313" key="3">
    <source>
        <dbReference type="EMBL" id="CAE6739830.1"/>
    </source>
</evidence>
<dbReference type="PROSITE" id="PS51724">
    <property type="entry name" value="SPOR"/>
    <property type="match status" value="1"/>
</dbReference>
<dbReference type="InterPro" id="IPR052521">
    <property type="entry name" value="Cell_div_SPOR-domain"/>
</dbReference>
<reference evidence="3" key="1">
    <citation type="submission" date="2021-02" db="EMBL/GenBank/DDBJ databases">
        <authorList>
            <person name="Han P."/>
        </authorList>
    </citation>
    <scope>NUCLEOTIDE SEQUENCE</scope>
    <source>
        <strain evidence="3">Candidatus Nitrotoga sp. ZN8</strain>
    </source>
</reference>
<dbReference type="Gene3D" id="3.30.70.1070">
    <property type="entry name" value="Sporulation related repeat"/>
    <property type="match status" value="1"/>
</dbReference>
<dbReference type="GO" id="GO:0032153">
    <property type="term" value="C:cell division site"/>
    <property type="evidence" value="ECO:0007669"/>
    <property type="project" value="TreeGrafter"/>
</dbReference>
<name>A0A916BI14_9PROT</name>
<dbReference type="GO" id="GO:0042834">
    <property type="term" value="F:peptidoglycan binding"/>
    <property type="evidence" value="ECO:0007669"/>
    <property type="project" value="InterPro"/>
</dbReference>
<dbReference type="Pfam" id="PF05036">
    <property type="entry name" value="SPOR"/>
    <property type="match status" value="1"/>
</dbReference>
<dbReference type="Proteomes" id="UP000675882">
    <property type="component" value="Unassembled WGS sequence"/>
</dbReference>
<accession>A0A916BI14</accession>
<dbReference type="PANTHER" id="PTHR38687">
    <property type="entry name" value="CELL DIVISION PROTEIN DEDD-RELATED"/>
    <property type="match status" value="1"/>
</dbReference>
<feature type="domain" description="SPOR" evidence="2">
    <location>
        <begin position="131"/>
        <end position="206"/>
    </location>
</feature>
<feature type="transmembrane region" description="Helical" evidence="1">
    <location>
        <begin position="20"/>
        <end position="38"/>
    </location>
</feature>
<dbReference type="PANTHER" id="PTHR38687:SF1">
    <property type="entry name" value="CELL DIVISION PROTEIN DEDD"/>
    <property type="match status" value="1"/>
</dbReference>
<protein>
    <submittedName>
        <fullName evidence="3">DedD protein</fullName>
    </submittedName>
</protein>
<proteinExistence type="predicted"/>
<evidence type="ECO:0000259" key="2">
    <source>
        <dbReference type="PROSITE" id="PS51724"/>
    </source>
</evidence>
<dbReference type="GO" id="GO:0030428">
    <property type="term" value="C:cell septum"/>
    <property type="evidence" value="ECO:0007669"/>
    <property type="project" value="TreeGrafter"/>
</dbReference>
<keyword evidence="4" id="KW-1185">Reference proteome</keyword>
<sequence length="206" mass="22255">MEKQPTDEELSLRRQARRRLIGAIAFFIAIVVLLPMLLDSEPKLMGPQDIELRIPDKEKAGELMPGVNGALPSGTGAVVSAPMVDPVASEPVQTDAAAPETAASQGVESAMTVAKPVIRPSTGMQGEKKQPVPSPGYVVQAGAFSNAETAYQWQKKLSKQNIRAYTERAGDKTRVRAGPYATREEAENIYHRLQTLGLEPKISSAY</sequence>
<keyword evidence="1" id="KW-0812">Transmembrane</keyword>
<evidence type="ECO:0000313" key="4">
    <source>
        <dbReference type="Proteomes" id="UP000675882"/>
    </source>
</evidence>
<evidence type="ECO:0000256" key="1">
    <source>
        <dbReference type="SAM" id="Phobius"/>
    </source>
</evidence>
<gene>
    <name evidence="3" type="ORF">NTGZN8_90042</name>
</gene>
<dbReference type="EMBL" id="CAJNBL010000044">
    <property type="protein sequence ID" value="CAE6739830.1"/>
    <property type="molecule type" value="Genomic_DNA"/>
</dbReference>
<keyword evidence="1" id="KW-0472">Membrane</keyword>
<dbReference type="SUPFAM" id="SSF110997">
    <property type="entry name" value="Sporulation related repeat"/>
    <property type="match status" value="1"/>
</dbReference>
<dbReference type="GO" id="GO:0032506">
    <property type="term" value="P:cytokinetic process"/>
    <property type="evidence" value="ECO:0007669"/>
    <property type="project" value="TreeGrafter"/>
</dbReference>
<comment type="caution">
    <text evidence="3">The sequence shown here is derived from an EMBL/GenBank/DDBJ whole genome shotgun (WGS) entry which is preliminary data.</text>
</comment>
<dbReference type="RefSeq" id="WP_213036850.1">
    <property type="nucleotide sequence ID" value="NZ_CAJNBL010000044.1"/>
</dbReference>